<evidence type="ECO:0000256" key="2">
    <source>
        <dbReference type="SAM" id="Phobius"/>
    </source>
</evidence>
<evidence type="ECO:0000313" key="5">
    <source>
        <dbReference type="Proteomes" id="UP000054248"/>
    </source>
</evidence>
<keyword evidence="3" id="KW-0732">Signal</keyword>
<gene>
    <name evidence="4" type="ORF">M407DRAFT_23531</name>
</gene>
<evidence type="ECO:0000256" key="1">
    <source>
        <dbReference type="SAM" id="MobiDB-lite"/>
    </source>
</evidence>
<evidence type="ECO:0000313" key="4">
    <source>
        <dbReference type="EMBL" id="KIO27227.1"/>
    </source>
</evidence>
<name>A0A0C3M0P2_9AGAM</name>
<dbReference type="OrthoDB" id="3251999at2759"/>
<reference evidence="5" key="2">
    <citation type="submission" date="2015-01" db="EMBL/GenBank/DDBJ databases">
        <title>Evolutionary Origins and Diversification of the Mycorrhizal Mutualists.</title>
        <authorList>
            <consortium name="DOE Joint Genome Institute"/>
            <consortium name="Mycorrhizal Genomics Consortium"/>
            <person name="Kohler A."/>
            <person name="Kuo A."/>
            <person name="Nagy L.G."/>
            <person name="Floudas D."/>
            <person name="Copeland A."/>
            <person name="Barry K.W."/>
            <person name="Cichocki N."/>
            <person name="Veneault-Fourrey C."/>
            <person name="LaButti K."/>
            <person name="Lindquist E.A."/>
            <person name="Lipzen A."/>
            <person name="Lundell T."/>
            <person name="Morin E."/>
            <person name="Murat C."/>
            <person name="Riley R."/>
            <person name="Ohm R."/>
            <person name="Sun H."/>
            <person name="Tunlid A."/>
            <person name="Henrissat B."/>
            <person name="Grigoriev I.V."/>
            <person name="Hibbett D.S."/>
            <person name="Martin F."/>
        </authorList>
    </citation>
    <scope>NUCLEOTIDE SEQUENCE [LARGE SCALE GENOMIC DNA]</scope>
    <source>
        <strain evidence="5">MUT 4182</strain>
    </source>
</reference>
<evidence type="ECO:0000256" key="3">
    <source>
        <dbReference type="SAM" id="SignalP"/>
    </source>
</evidence>
<reference evidence="4 5" key="1">
    <citation type="submission" date="2014-04" db="EMBL/GenBank/DDBJ databases">
        <authorList>
            <consortium name="DOE Joint Genome Institute"/>
            <person name="Kuo A."/>
            <person name="Girlanda M."/>
            <person name="Perotto S."/>
            <person name="Kohler A."/>
            <person name="Nagy L.G."/>
            <person name="Floudas D."/>
            <person name="Copeland A."/>
            <person name="Barry K.W."/>
            <person name="Cichocki N."/>
            <person name="Veneault-Fourrey C."/>
            <person name="LaButti K."/>
            <person name="Lindquist E.A."/>
            <person name="Lipzen A."/>
            <person name="Lundell T."/>
            <person name="Morin E."/>
            <person name="Murat C."/>
            <person name="Sun H."/>
            <person name="Tunlid A."/>
            <person name="Henrissat B."/>
            <person name="Grigoriev I.V."/>
            <person name="Hibbett D.S."/>
            <person name="Martin F."/>
            <person name="Nordberg H.P."/>
            <person name="Cantor M.N."/>
            <person name="Hua S.X."/>
        </authorList>
    </citation>
    <scope>NUCLEOTIDE SEQUENCE [LARGE SCALE GENOMIC DNA]</scope>
    <source>
        <strain evidence="4 5">MUT 4182</strain>
    </source>
</reference>
<dbReference type="AlphaFoldDB" id="A0A0C3M0P2"/>
<feature type="region of interest" description="Disordered" evidence="1">
    <location>
        <begin position="461"/>
        <end position="486"/>
    </location>
</feature>
<keyword evidence="2" id="KW-0812">Transmembrane</keyword>
<accession>A0A0C3M0P2</accession>
<dbReference type="EMBL" id="KN823012">
    <property type="protein sequence ID" value="KIO27227.1"/>
    <property type="molecule type" value="Genomic_DNA"/>
</dbReference>
<feature type="transmembrane region" description="Helical" evidence="2">
    <location>
        <begin position="422"/>
        <end position="445"/>
    </location>
</feature>
<feature type="signal peptide" evidence="3">
    <location>
        <begin position="1"/>
        <end position="22"/>
    </location>
</feature>
<dbReference type="Proteomes" id="UP000054248">
    <property type="component" value="Unassembled WGS sequence"/>
</dbReference>
<dbReference type="HOGENOM" id="CLU_561630_0_0_1"/>
<proteinExistence type="predicted"/>
<keyword evidence="5" id="KW-1185">Reference proteome</keyword>
<organism evidence="4 5">
    <name type="scientific">Tulasnella calospora MUT 4182</name>
    <dbReference type="NCBI Taxonomy" id="1051891"/>
    <lineage>
        <taxon>Eukaryota</taxon>
        <taxon>Fungi</taxon>
        <taxon>Dikarya</taxon>
        <taxon>Basidiomycota</taxon>
        <taxon>Agaricomycotina</taxon>
        <taxon>Agaricomycetes</taxon>
        <taxon>Cantharellales</taxon>
        <taxon>Tulasnellaceae</taxon>
        <taxon>Tulasnella</taxon>
    </lineage>
</organism>
<keyword evidence="2" id="KW-1133">Transmembrane helix</keyword>
<keyword evidence="2" id="KW-0472">Membrane</keyword>
<feature type="chain" id="PRO_5002166709" evidence="3">
    <location>
        <begin position="23"/>
        <end position="486"/>
    </location>
</feature>
<sequence>MLTLHPVALLVSAFSFAATVFASDRVVIIPLTDPSIVLEGSAGYNASVCGGAISLPNVGDSFFYSFNGSDIQLDTLVVSNTDIGEFTVLPDEASIYAADSTPWDDPQSLNCSSRQSNSFSLFGDYQLQQGVHTLNLTNIGRSTGGGGIYIVGISYFPDPLPSTFSTWISESQRPHGNKVSTRVILAATFASVIGVFLLLCLGEVVRRRLRNKRKANSASVESVEMNNLGSGEAVPNSQKPKSNSLTSRLLLALSFAATTYASDRVINVPLTDPSIILEGHTYYNASLCGGGISLPNVGDSLAYSFNGSDIQLDFVVVPGEDFGNFTAWPDGAAIGSGYPLWWGKPETLNCSFRDSTSFSSSANYQLRRDLHTLNLTNAGNSKGGGGIFVVGISYFPDPLEFTSEIWVPASERHRGSHISQRTVIFAATFSSVVGLSLLACLVGYLRHRHLKKRNAKKSAAGSVEMDDLGSDADQKQTAPKFVPSLY</sequence>
<protein>
    <submittedName>
        <fullName evidence="4">Uncharacterized protein</fullName>
    </submittedName>
</protein>
<feature type="transmembrane region" description="Helical" evidence="2">
    <location>
        <begin position="183"/>
        <end position="205"/>
    </location>
</feature>